<evidence type="ECO:0000313" key="2">
    <source>
        <dbReference type="EMBL" id="MCV5625794.1"/>
    </source>
</evidence>
<gene>
    <name evidence="2" type="ORF">OFN31_29590</name>
</gene>
<protein>
    <submittedName>
        <fullName evidence="2">Gp138 family membrane-puncturing spike protein</fullName>
    </submittedName>
</protein>
<feature type="domain" description="Phage protein Gp138 N-terminal" evidence="1">
    <location>
        <begin position="1"/>
        <end position="45"/>
    </location>
</feature>
<feature type="non-terminal residue" evidence="2">
    <location>
        <position position="92"/>
    </location>
</feature>
<evidence type="ECO:0000313" key="3">
    <source>
        <dbReference type="Proteomes" id="UP001208624"/>
    </source>
</evidence>
<dbReference type="InterPro" id="IPR037026">
    <property type="entry name" value="Vgr_OB-fold_dom_sf"/>
</dbReference>
<feature type="non-terminal residue" evidence="2">
    <location>
        <position position="1"/>
    </location>
</feature>
<dbReference type="Proteomes" id="UP001208624">
    <property type="component" value="Unassembled WGS sequence"/>
</dbReference>
<evidence type="ECO:0000259" key="1">
    <source>
        <dbReference type="Pfam" id="PF18352"/>
    </source>
</evidence>
<dbReference type="InterPro" id="IPR041599">
    <property type="entry name" value="Gp138_N"/>
</dbReference>
<name>A0AAP3EPX3_ECOLX</name>
<dbReference type="AlphaFoldDB" id="A0AAP3EPX3"/>
<sequence>PVKAGDECLVVFADRCIDFWWQSGGIQEPVDDRMHDLSDAFCIVGPQSQARKISGINTSATQLRSDDGSTYFELNPDTRKIKIVAPGGLDVV</sequence>
<dbReference type="Gene3D" id="2.40.50.230">
    <property type="entry name" value="Gp5 N-terminal domain"/>
    <property type="match status" value="1"/>
</dbReference>
<dbReference type="Pfam" id="PF18352">
    <property type="entry name" value="Gp138_N"/>
    <property type="match status" value="1"/>
</dbReference>
<dbReference type="EMBL" id="JAOVKC010000829">
    <property type="protein sequence ID" value="MCV5625794.1"/>
    <property type="molecule type" value="Genomic_DNA"/>
</dbReference>
<comment type="caution">
    <text evidence="2">The sequence shown here is derived from an EMBL/GenBank/DDBJ whole genome shotgun (WGS) entry which is preliminary data.</text>
</comment>
<accession>A0AAP3EPX3</accession>
<organism evidence="2 3">
    <name type="scientific">Escherichia coli</name>
    <dbReference type="NCBI Taxonomy" id="562"/>
    <lineage>
        <taxon>Bacteria</taxon>
        <taxon>Pseudomonadati</taxon>
        <taxon>Pseudomonadota</taxon>
        <taxon>Gammaproteobacteria</taxon>
        <taxon>Enterobacterales</taxon>
        <taxon>Enterobacteriaceae</taxon>
        <taxon>Escherichia</taxon>
    </lineage>
</organism>
<reference evidence="2" key="1">
    <citation type="submission" date="2023-06" db="EMBL/GenBank/DDBJ databases">
        <title>Deciphering the underlying mechanisms mediating the transmission of blaNDM gene from human to animals in China.</title>
        <authorList>
            <person name="Chen K."/>
            <person name="Chen S."/>
        </authorList>
    </citation>
    <scope>NUCLEOTIDE SEQUENCE</scope>
    <source>
        <strain evidence="2">1199</strain>
    </source>
</reference>
<proteinExistence type="predicted"/>